<feature type="signal peptide" evidence="8">
    <location>
        <begin position="1"/>
        <end position="38"/>
    </location>
</feature>
<dbReference type="SUPFAM" id="SSF141523">
    <property type="entry name" value="L,D-transpeptidase catalytic domain-like"/>
    <property type="match status" value="1"/>
</dbReference>
<dbReference type="AlphaFoldDB" id="A0A923MTL4"/>
<dbReference type="InterPro" id="IPR032710">
    <property type="entry name" value="NTF2-like_dom_sf"/>
</dbReference>
<dbReference type="Pfam" id="PF24125">
    <property type="entry name" value="Cds6_C"/>
    <property type="match status" value="1"/>
</dbReference>
<evidence type="ECO:0000256" key="6">
    <source>
        <dbReference type="ARBA" id="ARBA00023316"/>
    </source>
</evidence>
<keyword evidence="5 7" id="KW-0573">Peptidoglycan synthesis</keyword>
<name>A0A923MTL4_9BURK</name>
<dbReference type="PANTHER" id="PTHR36699">
    <property type="entry name" value="LD-TRANSPEPTIDASE"/>
    <property type="match status" value="1"/>
</dbReference>
<gene>
    <name evidence="10" type="ORF">H8N03_18875</name>
</gene>
<evidence type="ECO:0000256" key="8">
    <source>
        <dbReference type="SAM" id="SignalP"/>
    </source>
</evidence>
<keyword evidence="3" id="KW-0808">Transferase</keyword>
<comment type="similarity">
    <text evidence="2">Belongs to the YkuD family.</text>
</comment>
<dbReference type="GO" id="GO:0004180">
    <property type="term" value="F:carboxypeptidase activity"/>
    <property type="evidence" value="ECO:0007669"/>
    <property type="project" value="UniProtKB-ARBA"/>
</dbReference>
<feature type="domain" description="L,D-TPase catalytic" evidence="9">
    <location>
        <begin position="165"/>
        <end position="300"/>
    </location>
</feature>
<keyword evidence="6 7" id="KW-0961">Cell wall biogenesis/degradation</keyword>
<evidence type="ECO:0000256" key="4">
    <source>
        <dbReference type="ARBA" id="ARBA00022960"/>
    </source>
</evidence>
<feature type="active site" description="Proton donor/acceptor" evidence="7">
    <location>
        <position position="258"/>
    </location>
</feature>
<protein>
    <submittedName>
        <fullName evidence="10">L,D-transpeptidase family protein</fullName>
    </submittedName>
</protein>
<dbReference type="CDD" id="cd16913">
    <property type="entry name" value="YkuD_like"/>
    <property type="match status" value="1"/>
</dbReference>
<accession>A0A923MTL4</accession>
<dbReference type="Gene3D" id="2.40.440.10">
    <property type="entry name" value="L,D-transpeptidase catalytic domain-like"/>
    <property type="match status" value="1"/>
</dbReference>
<dbReference type="InterPro" id="IPR038063">
    <property type="entry name" value="Transpep_catalytic_dom"/>
</dbReference>
<comment type="caution">
    <text evidence="10">The sequence shown here is derived from an EMBL/GenBank/DDBJ whole genome shotgun (WGS) entry which is preliminary data.</text>
</comment>
<keyword evidence="11" id="KW-1185">Reference proteome</keyword>
<evidence type="ECO:0000256" key="3">
    <source>
        <dbReference type="ARBA" id="ARBA00022679"/>
    </source>
</evidence>
<evidence type="ECO:0000256" key="7">
    <source>
        <dbReference type="PROSITE-ProRule" id="PRU01373"/>
    </source>
</evidence>
<dbReference type="Proteomes" id="UP000608513">
    <property type="component" value="Unassembled WGS sequence"/>
</dbReference>
<dbReference type="SUPFAM" id="SSF54427">
    <property type="entry name" value="NTF2-like"/>
    <property type="match status" value="1"/>
</dbReference>
<keyword evidence="4 7" id="KW-0133">Cell shape</keyword>
<dbReference type="GO" id="GO:0071555">
    <property type="term" value="P:cell wall organization"/>
    <property type="evidence" value="ECO:0007669"/>
    <property type="project" value="UniProtKB-UniRule"/>
</dbReference>
<keyword evidence="8" id="KW-0732">Signal</keyword>
<reference evidence="10" key="1">
    <citation type="submission" date="2020-08" db="EMBL/GenBank/DDBJ databases">
        <title>Ramlibacter sp. USB13 16S ribosomal RNA gene genome sequencing and assembly.</title>
        <authorList>
            <person name="Kang M."/>
        </authorList>
    </citation>
    <scope>NUCLEOTIDE SEQUENCE</scope>
    <source>
        <strain evidence="10">USB13</strain>
    </source>
</reference>
<dbReference type="PANTHER" id="PTHR36699:SF1">
    <property type="entry name" value="L,D-TRANSPEPTIDASE YAFK-RELATED"/>
    <property type="match status" value="1"/>
</dbReference>
<dbReference type="PROSITE" id="PS52029">
    <property type="entry name" value="LD_TPASE"/>
    <property type="match status" value="1"/>
</dbReference>
<dbReference type="InterPro" id="IPR056203">
    <property type="entry name" value="Cds6_C"/>
</dbReference>
<dbReference type="GO" id="GO:0009252">
    <property type="term" value="P:peptidoglycan biosynthetic process"/>
    <property type="evidence" value="ECO:0007669"/>
    <property type="project" value="UniProtKB-KW"/>
</dbReference>
<evidence type="ECO:0000259" key="9">
    <source>
        <dbReference type="PROSITE" id="PS52029"/>
    </source>
</evidence>
<sequence length="425" mass="46381">MQGLAKVVQLNLTHGFLPASRFVAALCCAATLLAPAVAAGNGKHAPARKAAAATPRDGEAEGRLIEIYKLIGQAQSRAALHKAEALVRDHPNFALAQLVYGDLLTTQTRPLKAFGDVPDGTLPAGAQALSELREESQLRMRALRERPPAGAIPAQFLQLSPKNRHAIAIDSSRARLYLFQNGPEGLKLIADYYISVGKSGIEKVAEGDLRTPLGVYFITSNLDPKSLKDFYGVGALPINYPNPYDARRGKTGRGIWLHGTPPDQFSRAPKATDGCVVLANPDLDRIIKTVEVRTTPVVIAPTLRWVPPSSVQAENRHFNDVLQAWRNAKASGDINRLMAFYTPDFKVDGKSIAEFAPVMKVELSKMRGKDIELKDLSLLRWSDSADTMVVTFGEVATGARTGPVKRQYWVRQGPQWKIFFEGVIG</sequence>
<evidence type="ECO:0000256" key="2">
    <source>
        <dbReference type="ARBA" id="ARBA00005992"/>
    </source>
</evidence>
<dbReference type="Pfam" id="PF03734">
    <property type="entry name" value="YkuD"/>
    <property type="match status" value="1"/>
</dbReference>
<evidence type="ECO:0000313" key="11">
    <source>
        <dbReference type="Proteomes" id="UP000608513"/>
    </source>
</evidence>
<proteinExistence type="inferred from homology"/>
<organism evidence="10 11">
    <name type="scientific">Ramlibacter cellulosilyticus</name>
    <dbReference type="NCBI Taxonomy" id="2764187"/>
    <lineage>
        <taxon>Bacteria</taxon>
        <taxon>Pseudomonadati</taxon>
        <taxon>Pseudomonadota</taxon>
        <taxon>Betaproteobacteria</taxon>
        <taxon>Burkholderiales</taxon>
        <taxon>Comamonadaceae</taxon>
        <taxon>Ramlibacter</taxon>
    </lineage>
</organism>
<evidence type="ECO:0000313" key="10">
    <source>
        <dbReference type="EMBL" id="MBC5785018.1"/>
    </source>
</evidence>
<dbReference type="GO" id="GO:0016740">
    <property type="term" value="F:transferase activity"/>
    <property type="evidence" value="ECO:0007669"/>
    <property type="project" value="UniProtKB-KW"/>
</dbReference>
<dbReference type="EMBL" id="JACORT010000008">
    <property type="protein sequence ID" value="MBC5785018.1"/>
    <property type="molecule type" value="Genomic_DNA"/>
</dbReference>
<feature type="chain" id="PRO_5037220140" evidence="8">
    <location>
        <begin position="39"/>
        <end position="425"/>
    </location>
</feature>
<evidence type="ECO:0000256" key="5">
    <source>
        <dbReference type="ARBA" id="ARBA00022984"/>
    </source>
</evidence>
<comment type="pathway">
    <text evidence="1 7">Cell wall biogenesis; peptidoglycan biosynthesis.</text>
</comment>
<evidence type="ECO:0000256" key="1">
    <source>
        <dbReference type="ARBA" id="ARBA00004752"/>
    </source>
</evidence>
<dbReference type="InterPro" id="IPR005490">
    <property type="entry name" value="LD_TPept_cat_dom"/>
</dbReference>
<dbReference type="GO" id="GO:0008360">
    <property type="term" value="P:regulation of cell shape"/>
    <property type="evidence" value="ECO:0007669"/>
    <property type="project" value="UniProtKB-UniRule"/>
</dbReference>
<feature type="active site" description="Nucleophile" evidence="7">
    <location>
        <position position="275"/>
    </location>
</feature>